<keyword evidence="1" id="KW-0812">Transmembrane</keyword>
<dbReference type="EMBL" id="BARS01038201">
    <property type="protein sequence ID" value="GAG19905.1"/>
    <property type="molecule type" value="Genomic_DNA"/>
</dbReference>
<evidence type="ECO:0000256" key="1">
    <source>
        <dbReference type="SAM" id="Phobius"/>
    </source>
</evidence>
<keyword evidence="1" id="KW-1133">Transmembrane helix</keyword>
<comment type="caution">
    <text evidence="2">The sequence shown here is derived from an EMBL/GenBank/DDBJ whole genome shotgun (WGS) entry which is preliminary data.</text>
</comment>
<sequence length="253" mass="28733">PFVWIFMILILGFVVFIVFKKGSKKTFVGYLSSKTKKKPGKSKFVPLVKGSLVNSRNKAELSLSIKGDKQNVSVIALNIKNLKEIQSKKGNIEETLQKTVGIAEENKAATYESYNTLFFILAPTKTRTFKNEKIALEIAHKIKEILTHHNKMFKQKINFGISLNYGTIVAKQEQESLKFMSLGTLISVAKKISSLANEDILLSEKMNDILGSHVKTTKQEKHGIDVYSIKEIRNVEEHKKFIRNFLDRIEGKK</sequence>
<dbReference type="Gene3D" id="3.30.70.1230">
    <property type="entry name" value="Nucleotide cyclase"/>
    <property type="match status" value="1"/>
</dbReference>
<evidence type="ECO:0008006" key="3">
    <source>
        <dbReference type="Google" id="ProtNLM"/>
    </source>
</evidence>
<reference evidence="2" key="1">
    <citation type="journal article" date="2014" name="Front. Microbiol.">
        <title>High frequency of phylogenetically diverse reductive dehalogenase-homologous genes in deep subseafloor sedimentary metagenomes.</title>
        <authorList>
            <person name="Kawai M."/>
            <person name="Futagami T."/>
            <person name="Toyoda A."/>
            <person name="Takaki Y."/>
            <person name="Nishi S."/>
            <person name="Hori S."/>
            <person name="Arai W."/>
            <person name="Tsubouchi T."/>
            <person name="Morono Y."/>
            <person name="Uchiyama I."/>
            <person name="Ito T."/>
            <person name="Fujiyama A."/>
            <person name="Inagaki F."/>
            <person name="Takami H."/>
        </authorList>
    </citation>
    <scope>NUCLEOTIDE SEQUENCE</scope>
    <source>
        <strain evidence="2">Expedition CK06-06</strain>
    </source>
</reference>
<dbReference type="AlphaFoldDB" id="X0VNS3"/>
<protein>
    <recommendedName>
        <fullName evidence="3">Guanylate cyclase domain-containing protein</fullName>
    </recommendedName>
</protein>
<evidence type="ECO:0000313" key="2">
    <source>
        <dbReference type="EMBL" id="GAG19905.1"/>
    </source>
</evidence>
<organism evidence="2">
    <name type="scientific">marine sediment metagenome</name>
    <dbReference type="NCBI Taxonomy" id="412755"/>
    <lineage>
        <taxon>unclassified sequences</taxon>
        <taxon>metagenomes</taxon>
        <taxon>ecological metagenomes</taxon>
    </lineage>
</organism>
<feature type="non-terminal residue" evidence="2">
    <location>
        <position position="1"/>
    </location>
</feature>
<dbReference type="SUPFAM" id="SSF55073">
    <property type="entry name" value="Nucleotide cyclase"/>
    <property type="match status" value="1"/>
</dbReference>
<keyword evidence="1" id="KW-0472">Membrane</keyword>
<gene>
    <name evidence="2" type="ORF">S01H1_58475</name>
</gene>
<name>X0VNS3_9ZZZZ</name>
<proteinExistence type="predicted"/>
<feature type="transmembrane region" description="Helical" evidence="1">
    <location>
        <begin position="6"/>
        <end position="23"/>
    </location>
</feature>
<dbReference type="InterPro" id="IPR029787">
    <property type="entry name" value="Nucleotide_cyclase"/>
</dbReference>
<accession>X0VNS3</accession>